<keyword evidence="1" id="KW-1133">Transmembrane helix</keyword>
<dbReference type="RefSeq" id="WP_129019053.1">
    <property type="nucleotide sequence ID" value="NZ_SDDZ01000021.1"/>
</dbReference>
<evidence type="ECO:0000313" key="3">
    <source>
        <dbReference type="EMBL" id="RXJ43795.1"/>
    </source>
</evidence>
<reference evidence="3 4" key="1">
    <citation type="submission" date="2019-01" db="EMBL/GenBank/DDBJ databases">
        <title>Genome sequence of the Antarctic species Gelidibacter gilvus ACAM 158(T).</title>
        <authorList>
            <person name="Bowman J.P."/>
        </authorList>
    </citation>
    <scope>NUCLEOTIDE SEQUENCE [LARGE SCALE GENOMIC DNA]</scope>
    <source>
        <strain evidence="3 4">IC158</strain>
    </source>
</reference>
<dbReference type="EMBL" id="SDDZ01000021">
    <property type="protein sequence ID" value="RXJ43795.1"/>
    <property type="molecule type" value="Genomic_DNA"/>
</dbReference>
<dbReference type="OrthoDB" id="1179534at2"/>
<proteinExistence type="predicted"/>
<keyword evidence="1" id="KW-0812">Transmembrane</keyword>
<gene>
    <name evidence="3" type="ORF">ESZ48_18810</name>
</gene>
<comment type="caution">
    <text evidence="3">The sequence shown here is derived from an EMBL/GenBank/DDBJ whole genome shotgun (WGS) entry which is preliminary data.</text>
</comment>
<protein>
    <submittedName>
        <fullName evidence="3">DUF3592 domain-containing protein</fullName>
    </submittedName>
</protein>
<feature type="transmembrane region" description="Helical" evidence="1">
    <location>
        <begin position="127"/>
        <end position="151"/>
    </location>
</feature>
<evidence type="ECO:0000256" key="1">
    <source>
        <dbReference type="SAM" id="Phobius"/>
    </source>
</evidence>
<accession>A0A4Q0XDA7</accession>
<evidence type="ECO:0000259" key="2">
    <source>
        <dbReference type="Pfam" id="PF12158"/>
    </source>
</evidence>
<dbReference type="Pfam" id="PF12158">
    <property type="entry name" value="DUF3592"/>
    <property type="match status" value="1"/>
</dbReference>
<keyword evidence="4" id="KW-1185">Reference proteome</keyword>
<dbReference type="Proteomes" id="UP000289792">
    <property type="component" value="Unassembled WGS sequence"/>
</dbReference>
<sequence>MEHFTFIDQKIDILGLIALVVATPFFIFFVRNVMLSKASKNWPKVNGTIINIPNMPTVRKYSMEYEYEVGGTTYRNRRVFYSNIDAYSISLAIEFDKKYSKHQIVDVFYNPKKPKQAVLEPGRIDGAFLGVALLGMVVIYGVFAVFAPTLYAQFIDLLFQIFN</sequence>
<organism evidence="3 4">
    <name type="scientific">Gelidibacter gilvus</name>
    <dbReference type="NCBI Taxonomy" id="59602"/>
    <lineage>
        <taxon>Bacteria</taxon>
        <taxon>Pseudomonadati</taxon>
        <taxon>Bacteroidota</taxon>
        <taxon>Flavobacteriia</taxon>
        <taxon>Flavobacteriales</taxon>
        <taxon>Flavobacteriaceae</taxon>
        <taxon>Gelidibacter</taxon>
    </lineage>
</organism>
<evidence type="ECO:0000313" key="4">
    <source>
        <dbReference type="Proteomes" id="UP000289792"/>
    </source>
</evidence>
<feature type="transmembrane region" description="Helical" evidence="1">
    <location>
        <begin position="13"/>
        <end position="34"/>
    </location>
</feature>
<keyword evidence="1" id="KW-0472">Membrane</keyword>
<dbReference type="InterPro" id="IPR021994">
    <property type="entry name" value="DUF3592"/>
</dbReference>
<dbReference type="AlphaFoldDB" id="A0A4Q0XDA7"/>
<feature type="domain" description="DUF3592" evidence="2">
    <location>
        <begin position="61"/>
        <end position="123"/>
    </location>
</feature>
<name>A0A4Q0XDA7_9FLAO</name>